<keyword evidence="10" id="KW-1185">Reference proteome</keyword>
<evidence type="ECO:0000259" key="8">
    <source>
        <dbReference type="Pfam" id="PF02687"/>
    </source>
</evidence>
<dbReference type="PANTHER" id="PTHR30489:SF0">
    <property type="entry name" value="LIPOPROTEIN-RELEASING SYSTEM TRANSMEMBRANE PROTEIN LOLE"/>
    <property type="match status" value="1"/>
</dbReference>
<evidence type="ECO:0000256" key="2">
    <source>
        <dbReference type="ARBA" id="ARBA00005236"/>
    </source>
</evidence>
<keyword evidence="5 7" id="KW-1133">Transmembrane helix</keyword>
<feature type="transmembrane region" description="Helical" evidence="7">
    <location>
        <begin position="432"/>
        <end position="450"/>
    </location>
</feature>
<evidence type="ECO:0000256" key="7">
    <source>
        <dbReference type="SAM" id="Phobius"/>
    </source>
</evidence>
<feature type="domain" description="ABC3 transporter permease C-terminal" evidence="8">
    <location>
        <begin position="663"/>
        <end position="776"/>
    </location>
</feature>
<feature type="transmembrane region" description="Helical" evidence="7">
    <location>
        <begin position="753"/>
        <end position="771"/>
    </location>
</feature>
<dbReference type="InterPro" id="IPR051447">
    <property type="entry name" value="Lipoprotein-release_system"/>
</dbReference>
<dbReference type="Proteomes" id="UP000190774">
    <property type="component" value="Unassembled WGS sequence"/>
</dbReference>
<dbReference type="Pfam" id="PF02687">
    <property type="entry name" value="FtsX"/>
    <property type="match status" value="2"/>
</dbReference>
<reference evidence="10" key="1">
    <citation type="submission" date="2017-02" db="EMBL/GenBank/DDBJ databases">
        <authorList>
            <person name="Varghese N."/>
            <person name="Submissions S."/>
        </authorList>
    </citation>
    <scope>NUCLEOTIDE SEQUENCE [LARGE SCALE GENOMIC DNA]</scope>
    <source>
        <strain evidence="10">ATCC 700200</strain>
    </source>
</reference>
<feature type="transmembrane region" description="Helical" evidence="7">
    <location>
        <begin position="703"/>
        <end position="725"/>
    </location>
</feature>
<dbReference type="STRING" id="48467.SAMN02745166_05048"/>
<organism evidence="9 10">
    <name type="scientific">Prosthecobacter debontii</name>
    <dbReference type="NCBI Taxonomy" id="48467"/>
    <lineage>
        <taxon>Bacteria</taxon>
        <taxon>Pseudomonadati</taxon>
        <taxon>Verrucomicrobiota</taxon>
        <taxon>Verrucomicrobiia</taxon>
        <taxon>Verrucomicrobiales</taxon>
        <taxon>Verrucomicrobiaceae</taxon>
        <taxon>Prosthecobacter</taxon>
    </lineage>
</organism>
<feature type="transmembrane region" description="Helical" evidence="7">
    <location>
        <begin position="315"/>
        <end position="337"/>
    </location>
</feature>
<feature type="transmembrane region" description="Helical" evidence="7">
    <location>
        <begin position="662"/>
        <end position="683"/>
    </location>
</feature>
<keyword evidence="6 7" id="KW-0472">Membrane</keyword>
<protein>
    <submittedName>
        <fullName evidence="9">Putative ABC transport system permease protein</fullName>
    </submittedName>
</protein>
<feature type="transmembrane region" description="Helical" evidence="7">
    <location>
        <begin position="358"/>
        <end position="386"/>
    </location>
</feature>
<keyword evidence="3" id="KW-1003">Cell membrane</keyword>
<dbReference type="InterPro" id="IPR003838">
    <property type="entry name" value="ABC3_permease_C"/>
</dbReference>
<dbReference type="GO" id="GO:0044874">
    <property type="term" value="P:lipoprotein localization to outer membrane"/>
    <property type="evidence" value="ECO:0007669"/>
    <property type="project" value="TreeGrafter"/>
</dbReference>
<comment type="similarity">
    <text evidence="2">Belongs to the ABC-4 integral membrane protein family. LolC/E subfamily.</text>
</comment>
<dbReference type="GO" id="GO:0098797">
    <property type="term" value="C:plasma membrane protein complex"/>
    <property type="evidence" value="ECO:0007669"/>
    <property type="project" value="TreeGrafter"/>
</dbReference>
<evidence type="ECO:0000313" key="10">
    <source>
        <dbReference type="Proteomes" id="UP000190774"/>
    </source>
</evidence>
<sequence>MLTPLDLKLLRDVSRMKGQIVAVSLVMACGLAMMIMTRSLILTLESTRDAYYQRYRMSDVFGSLKRAPLSMKDRMAEIPGITAIETRVVLDAVLDLPGVLEPCTAHIVSLPEDRDPLLNQLFLRRGRIPRMDVRGEAVVSEAFALANKLDLGDSVYAIINGRRDRITVTGIGLSPEFVFEARAGETLPDNKRFGVFWMNYRAVAVAYNMDGAFNDFVVDLAPGTEAGPVMAELDRLLMSYGAAGAYTRKDHGSAARLDDELRVLNALSVAYPVVFLSVAAFMVNAVLARLVRLQREQIAQLKALGYSSWQVGRHYLGFAMVIVVLGSILGGIAGRFMGNGLISMYELFFRFPALNFKMDYSALGTALAVSAGASFFGVLSVVWMAVKLPPAEAMRPEPPADFKPSLLERLGVTRGTGPAFRMALRNIERRPWQSVFTVFGLSLATGLMVLPGSMEDSIDYLLTYQWNDVQRQDVIAFLIEPSSGSGLHDLEHLPGVIRAEPVRVVQARLSFGHHTRKLSITGVAKGSSLNRLLDTQGQPIELPENGIVMSAKLAEILGAKLGDEIQVSVLEGKRPVRYVPISGLREDFAGVAAYMDKEALHRLMQEGDSVSGAYLTVDQNRWTDFMTEVKETPRIAVTLVKKEQLAAFRSTTGESIGIIRKLYLTLAVIVAFGVVYNSARIALSERGRDLATLRVVGFTQREVGSVLLGELTILVLVALPVGLLFGRGLATFIMAAISTETIRMPLLISYKTYSIAILVILTAAGACFWVVGRMVQKLDMVGVLKARE</sequence>
<evidence type="ECO:0000256" key="4">
    <source>
        <dbReference type="ARBA" id="ARBA00022692"/>
    </source>
</evidence>
<dbReference type="RefSeq" id="WP_078816150.1">
    <property type="nucleotide sequence ID" value="NZ_FUYE01000030.1"/>
</dbReference>
<name>A0A1T4Z471_9BACT</name>
<keyword evidence="4 7" id="KW-0812">Transmembrane</keyword>
<dbReference type="AlphaFoldDB" id="A0A1T4Z471"/>
<comment type="subcellular location">
    <subcellularLocation>
        <location evidence="1">Cell membrane</location>
        <topology evidence="1">Multi-pass membrane protein</topology>
    </subcellularLocation>
</comment>
<feature type="domain" description="ABC3 transporter permease C-terminal" evidence="8">
    <location>
        <begin position="271"/>
        <end position="390"/>
    </location>
</feature>
<evidence type="ECO:0000256" key="6">
    <source>
        <dbReference type="ARBA" id="ARBA00023136"/>
    </source>
</evidence>
<accession>A0A1T4Z471</accession>
<feature type="transmembrane region" description="Helical" evidence="7">
    <location>
        <begin position="20"/>
        <end position="44"/>
    </location>
</feature>
<dbReference type="PANTHER" id="PTHR30489">
    <property type="entry name" value="LIPOPROTEIN-RELEASING SYSTEM TRANSMEMBRANE PROTEIN LOLE"/>
    <property type="match status" value="1"/>
</dbReference>
<evidence type="ECO:0000313" key="9">
    <source>
        <dbReference type="EMBL" id="SKB08867.1"/>
    </source>
</evidence>
<feature type="transmembrane region" description="Helical" evidence="7">
    <location>
        <begin position="263"/>
        <end position="287"/>
    </location>
</feature>
<evidence type="ECO:0000256" key="5">
    <source>
        <dbReference type="ARBA" id="ARBA00022989"/>
    </source>
</evidence>
<dbReference type="EMBL" id="FUYE01000030">
    <property type="protein sequence ID" value="SKB08867.1"/>
    <property type="molecule type" value="Genomic_DNA"/>
</dbReference>
<evidence type="ECO:0000256" key="3">
    <source>
        <dbReference type="ARBA" id="ARBA00022475"/>
    </source>
</evidence>
<dbReference type="OrthoDB" id="5137249at2"/>
<gene>
    <name evidence="9" type="ORF">SAMN02745166_05048</name>
</gene>
<proteinExistence type="inferred from homology"/>
<evidence type="ECO:0000256" key="1">
    <source>
        <dbReference type="ARBA" id="ARBA00004651"/>
    </source>
</evidence>